<comment type="caution">
    <text evidence="2">The sequence shown here is derived from an EMBL/GenBank/DDBJ whole genome shotgun (WGS) entry which is preliminary data.</text>
</comment>
<proteinExistence type="predicted"/>
<name>A0A821NX29_9BILA</name>
<keyword evidence="3" id="KW-1185">Reference proteome</keyword>
<gene>
    <name evidence="2" type="ORF">OVN521_LOCUS51583</name>
</gene>
<sequence>VGQGGYHPPSYASEYHPTSYTSEQYSYSDKGRDEDSYLTKMNNIKKGSNFKPYTGRDYDQ</sequence>
<feature type="region of interest" description="Disordered" evidence="1">
    <location>
        <begin position="1"/>
        <end position="60"/>
    </location>
</feature>
<evidence type="ECO:0000256" key="1">
    <source>
        <dbReference type="SAM" id="MobiDB-lite"/>
    </source>
</evidence>
<accession>A0A821NX29</accession>
<evidence type="ECO:0000313" key="3">
    <source>
        <dbReference type="Proteomes" id="UP000663866"/>
    </source>
</evidence>
<feature type="compositionally biased region" description="Polar residues" evidence="1">
    <location>
        <begin position="16"/>
        <end position="27"/>
    </location>
</feature>
<dbReference type="AlphaFoldDB" id="A0A821NX29"/>
<evidence type="ECO:0000313" key="2">
    <source>
        <dbReference type="EMBL" id="CAF4794518.1"/>
    </source>
</evidence>
<organism evidence="2 3">
    <name type="scientific">Rotaria magnacalcarata</name>
    <dbReference type="NCBI Taxonomy" id="392030"/>
    <lineage>
        <taxon>Eukaryota</taxon>
        <taxon>Metazoa</taxon>
        <taxon>Spiralia</taxon>
        <taxon>Gnathifera</taxon>
        <taxon>Rotifera</taxon>
        <taxon>Eurotatoria</taxon>
        <taxon>Bdelloidea</taxon>
        <taxon>Philodinida</taxon>
        <taxon>Philodinidae</taxon>
        <taxon>Rotaria</taxon>
    </lineage>
</organism>
<feature type="non-terminal residue" evidence="2">
    <location>
        <position position="60"/>
    </location>
</feature>
<reference evidence="2" key="1">
    <citation type="submission" date="2021-02" db="EMBL/GenBank/DDBJ databases">
        <authorList>
            <person name="Nowell W R."/>
        </authorList>
    </citation>
    <scope>NUCLEOTIDE SEQUENCE</scope>
</reference>
<protein>
    <submittedName>
        <fullName evidence="2">Uncharacterized protein</fullName>
    </submittedName>
</protein>
<dbReference type="EMBL" id="CAJOBG010126274">
    <property type="protein sequence ID" value="CAF4794518.1"/>
    <property type="molecule type" value="Genomic_DNA"/>
</dbReference>
<feature type="non-terminal residue" evidence="2">
    <location>
        <position position="1"/>
    </location>
</feature>
<dbReference type="Proteomes" id="UP000663866">
    <property type="component" value="Unassembled WGS sequence"/>
</dbReference>